<keyword evidence="4" id="KW-1185">Reference proteome</keyword>
<gene>
    <name evidence="3" type="ORF">GCM10011282_20250</name>
</gene>
<evidence type="ECO:0000313" key="3">
    <source>
        <dbReference type="EMBL" id="GGX14080.1"/>
    </source>
</evidence>
<evidence type="ECO:0000256" key="1">
    <source>
        <dbReference type="SAM" id="Phobius"/>
    </source>
</evidence>
<evidence type="ECO:0000313" key="4">
    <source>
        <dbReference type="Proteomes" id="UP000620127"/>
    </source>
</evidence>
<evidence type="ECO:0008006" key="5">
    <source>
        <dbReference type="Google" id="ProtNLM"/>
    </source>
</evidence>
<sequence length="72" mass="7059">MNKHIQRGLALVGAIVVSGSALAQNGPDLTPLTSAVSFGTVVTAVLAIAVSLAGVYVAIKGAKAVISMIKGA</sequence>
<organism evidence="3 4">
    <name type="scientific">Undibacterium macrobrachii</name>
    <dbReference type="NCBI Taxonomy" id="1119058"/>
    <lineage>
        <taxon>Bacteria</taxon>
        <taxon>Pseudomonadati</taxon>
        <taxon>Pseudomonadota</taxon>
        <taxon>Betaproteobacteria</taxon>
        <taxon>Burkholderiales</taxon>
        <taxon>Oxalobacteraceae</taxon>
        <taxon>Undibacterium</taxon>
    </lineage>
</organism>
<keyword evidence="2" id="KW-0732">Signal</keyword>
<feature type="signal peptide" evidence="2">
    <location>
        <begin position="1"/>
        <end position="23"/>
    </location>
</feature>
<dbReference type="EMBL" id="BMYT01000003">
    <property type="protein sequence ID" value="GGX14080.1"/>
    <property type="molecule type" value="Genomic_DNA"/>
</dbReference>
<reference evidence="4" key="1">
    <citation type="journal article" date="2019" name="Int. J. Syst. Evol. Microbiol.">
        <title>The Global Catalogue of Microorganisms (GCM) 10K type strain sequencing project: providing services to taxonomists for standard genome sequencing and annotation.</title>
        <authorList>
            <consortium name="The Broad Institute Genomics Platform"/>
            <consortium name="The Broad Institute Genome Sequencing Center for Infectious Disease"/>
            <person name="Wu L."/>
            <person name="Ma J."/>
        </authorList>
    </citation>
    <scope>NUCLEOTIDE SEQUENCE [LARGE SCALE GENOMIC DNA]</scope>
    <source>
        <strain evidence="4">KCTC 23916</strain>
    </source>
</reference>
<feature type="transmembrane region" description="Helical" evidence="1">
    <location>
        <begin position="33"/>
        <end position="59"/>
    </location>
</feature>
<accession>A0ABQ2XF83</accession>
<dbReference type="RefSeq" id="WP_189346016.1">
    <property type="nucleotide sequence ID" value="NZ_BMYT01000003.1"/>
</dbReference>
<keyword evidence="1" id="KW-1133">Transmembrane helix</keyword>
<evidence type="ECO:0000256" key="2">
    <source>
        <dbReference type="SAM" id="SignalP"/>
    </source>
</evidence>
<keyword evidence="1" id="KW-0472">Membrane</keyword>
<dbReference type="Proteomes" id="UP000620127">
    <property type="component" value="Unassembled WGS sequence"/>
</dbReference>
<name>A0ABQ2XF83_9BURK</name>
<proteinExistence type="predicted"/>
<feature type="chain" id="PRO_5045394341" description="Phage coat protein" evidence="2">
    <location>
        <begin position="24"/>
        <end position="72"/>
    </location>
</feature>
<comment type="caution">
    <text evidence="3">The sequence shown here is derived from an EMBL/GenBank/DDBJ whole genome shotgun (WGS) entry which is preliminary data.</text>
</comment>
<keyword evidence="1" id="KW-0812">Transmembrane</keyword>
<protein>
    <recommendedName>
        <fullName evidence="5">Phage coat protein</fullName>
    </recommendedName>
</protein>